<reference evidence="1 2" key="1">
    <citation type="journal article" date="2016" name="Nat. Commun.">
        <title>Thousands of microbial genomes shed light on interconnected biogeochemical processes in an aquifer system.</title>
        <authorList>
            <person name="Anantharaman K."/>
            <person name="Brown C.T."/>
            <person name="Hug L.A."/>
            <person name="Sharon I."/>
            <person name="Castelle C.J."/>
            <person name="Probst A.J."/>
            <person name="Thomas B.C."/>
            <person name="Singh A."/>
            <person name="Wilkins M.J."/>
            <person name="Karaoz U."/>
            <person name="Brodie E.L."/>
            <person name="Williams K.H."/>
            <person name="Hubbard S.S."/>
            <person name="Banfield J.F."/>
        </authorList>
    </citation>
    <scope>NUCLEOTIDE SEQUENCE [LARGE SCALE GENOMIC DNA]</scope>
</reference>
<dbReference type="AlphaFoldDB" id="A0A1F8GGQ3"/>
<comment type="caution">
    <text evidence="1">The sequence shown here is derived from an EMBL/GenBank/DDBJ whole genome shotgun (WGS) entry which is preliminary data.</text>
</comment>
<evidence type="ECO:0000313" key="1">
    <source>
        <dbReference type="EMBL" id="OGN23898.1"/>
    </source>
</evidence>
<organism evidence="1 2">
    <name type="scientific">Candidatus Yanofskybacteria bacterium RIFCSPLOWO2_01_FULL_43_22</name>
    <dbReference type="NCBI Taxonomy" id="1802695"/>
    <lineage>
        <taxon>Bacteria</taxon>
        <taxon>Candidatus Yanofskyibacteriota</taxon>
    </lineage>
</organism>
<dbReference type="Proteomes" id="UP000178911">
    <property type="component" value="Unassembled WGS sequence"/>
</dbReference>
<dbReference type="STRING" id="1802695.A3A13_02305"/>
<proteinExistence type="predicted"/>
<name>A0A1F8GGQ3_9BACT</name>
<dbReference type="EMBL" id="MGKJ01000014">
    <property type="protein sequence ID" value="OGN23898.1"/>
    <property type="molecule type" value="Genomic_DNA"/>
</dbReference>
<evidence type="ECO:0000313" key="2">
    <source>
        <dbReference type="Proteomes" id="UP000178911"/>
    </source>
</evidence>
<gene>
    <name evidence="1" type="ORF">A3A13_02305</name>
</gene>
<protein>
    <submittedName>
        <fullName evidence="1">Uncharacterized protein</fullName>
    </submittedName>
</protein>
<sequence>MGSTPTLTASWNFARKKGQARGASRAARIEFERDFLAKRNGSINSPQEGFEVGGQKQSPAPSFALVRGKFLILIFSKKRQFSRFLDL</sequence>
<accession>A0A1F8GGQ3</accession>